<proteinExistence type="predicted"/>
<dbReference type="STRING" id="1123014.SAMN02745746_01505"/>
<evidence type="ECO:0000313" key="2">
    <source>
        <dbReference type="Proteomes" id="UP000192920"/>
    </source>
</evidence>
<dbReference type="AlphaFoldDB" id="A0A1Y6BJQ1"/>
<organism evidence="1 2">
    <name type="scientific">Pseudogulbenkiania subflava DSM 22618</name>
    <dbReference type="NCBI Taxonomy" id="1123014"/>
    <lineage>
        <taxon>Bacteria</taxon>
        <taxon>Pseudomonadati</taxon>
        <taxon>Pseudomonadota</taxon>
        <taxon>Betaproteobacteria</taxon>
        <taxon>Neisseriales</taxon>
        <taxon>Chromobacteriaceae</taxon>
        <taxon>Pseudogulbenkiania</taxon>
    </lineage>
</organism>
<accession>A0A1Y6BJQ1</accession>
<gene>
    <name evidence="1" type="ORF">SAMN02745746_01505</name>
</gene>
<protein>
    <submittedName>
        <fullName evidence="1">Uncharacterized protein</fullName>
    </submittedName>
</protein>
<evidence type="ECO:0000313" key="1">
    <source>
        <dbReference type="EMBL" id="SMF13793.1"/>
    </source>
</evidence>
<sequence>MAGRGAYQKKALNLQNVQAREKFLLDGILAPASVDKAARDAMIGQRAFAALNLPRLKITPIALNTIKSLSNETFTQPDDEGRTGFEYLNALRVRLNESLAGVAVVRTTAARTERVENKTKHLQARLTAAEIQGVKRQRAYLSLYTAINGLIKDRHMPVEAQQRLYRILENHHAAFADLFDPNAPNPQVEQTLNELGKSQ</sequence>
<name>A0A1Y6BJQ1_9NEIS</name>
<keyword evidence="2" id="KW-1185">Reference proteome</keyword>
<dbReference type="EMBL" id="FXAG01000006">
    <property type="protein sequence ID" value="SMF13793.1"/>
    <property type="molecule type" value="Genomic_DNA"/>
</dbReference>
<reference evidence="2" key="1">
    <citation type="submission" date="2017-04" db="EMBL/GenBank/DDBJ databases">
        <authorList>
            <person name="Varghese N."/>
            <person name="Submissions S."/>
        </authorList>
    </citation>
    <scope>NUCLEOTIDE SEQUENCE [LARGE SCALE GENOMIC DNA]</scope>
    <source>
        <strain evidence="2">DSM 22618</strain>
    </source>
</reference>
<dbReference type="RefSeq" id="WP_085275809.1">
    <property type="nucleotide sequence ID" value="NZ_FXAG01000006.1"/>
</dbReference>
<dbReference type="Proteomes" id="UP000192920">
    <property type="component" value="Unassembled WGS sequence"/>
</dbReference>